<dbReference type="RefSeq" id="XP_037223269.1">
    <property type="nucleotide sequence ID" value="XM_037360384.1"/>
</dbReference>
<protein>
    <submittedName>
        <fullName evidence="2">Uncharacterized protein</fullName>
    </submittedName>
</protein>
<comment type="caution">
    <text evidence="2">The sequence shown here is derived from an EMBL/GenBank/DDBJ whole genome shotgun (WGS) entry which is preliminary data.</text>
</comment>
<dbReference type="Proteomes" id="UP000636479">
    <property type="component" value="Unassembled WGS sequence"/>
</dbReference>
<dbReference type="AlphaFoldDB" id="A0A8H6WET8"/>
<gene>
    <name evidence="2" type="ORF">MIND_00353800</name>
</gene>
<evidence type="ECO:0000313" key="2">
    <source>
        <dbReference type="EMBL" id="KAF7309819.1"/>
    </source>
</evidence>
<proteinExistence type="predicted"/>
<feature type="compositionally biased region" description="Low complexity" evidence="1">
    <location>
        <begin position="187"/>
        <end position="199"/>
    </location>
</feature>
<dbReference type="OrthoDB" id="3260393at2759"/>
<reference evidence="2" key="1">
    <citation type="submission" date="2020-05" db="EMBL/GenBank/DDBJ databases">
        <title>Mycena genomes resolve the evolution of fungal bioluminescence.</title>
        <authorList>
            <person name="Tsai I.J."/>
        </authorList>
    </citation>
    <scope>NUCLEOTIDE SEQUENCE</scope>
    <source>
        <strain evidence="2">171206Taipei</strain>
    </source>
</reference>
<name>A0A8H6WET8_9AGAR</name>
<evidence type="ECO:0000256" key="1">
    <source>
        <dbReference type="SAM" id="MobiDB-lite"/>
    </source>
</evidence>
<feature type="region of interest" description="Disordered" evidence="1">
    <location>
        <begin position="177"/>
        <end position="226"/>
    </location>
</feature>
<accession>A0A8H6WET8</accession>
<feature type="compositionally biased region" description="Basic and acidic residues" evidence="1">
    <location>
        <begin position="208"/>
        <end position="217"/>
    </location>
</feature>
<organism evidence="2 3">
    <name type="scientific">Mycena indigotica</name>
    <dbReference type="NCBI Taxonomy" id="2126181"/>
    <lineage>
        <taxon>Eukaryota</taxon>
        <taxon>Fungi</taxon>
        <taxon>Dikarya</taxon>
        <taxon>Basidiomycota</taxon>
        <taxon>Agaricomycotina</taxon>
        <taxon>Agaricomycetes</taxon>
        <taxon>Agaricomycetidae</taxon>
        <taxon>Agaricales</taxon>
        <taxon>Marasmiineae</taxon>
        <taxon>Mycenaceae</taxon>
        <taxon>Mycena</taxon>
    </lineage>
</organism>
<feature type="compositionally biased region" description="Basic residues" evidence="1">
    <location>
        <begin position="95"/>
        <end position="109"/>
    </location>
</feature>
<dbReference type="EMBL" id="JACAZF010000003">
    <property type="protein sequence ID" value="KAF7309819.1"/>
    <property type="molecule type" value="Genomic_DNA"/>
</dbReference>
<evidence type="ECO:0000313" key="3">
    <source>
        <dbReference type="Proteomes" id="UP000636479"/>
    </source>
</evidence>
<feature type="region of interest" description="Disordered" evidence="1">
    <location>
        <begin position="275"/>
        <end position="302"/>
    </location>
</feature>
<dbReference type="GeneID" id="59342900"/>
<keyword evidence="3" id="KW-1185">Reference proteome</keyword>
<sequence>MALFRTNSPVGYSSFFISGLLSPPSSSPASVNSRDSFDFGSRRGSLPTDSYRMSGAYEDDEASMFYFTLQPRRDSNEYRSFLSLDLAESLSLRSRSMKRKSSSAHRLPRSSRDSFLFTDRQIPDSPNLLPPPSPVGLSPTSRSIPSAKPVPAAILPDTPSFSRTKVTPHALKTALAPQRKPSVLSNATRASATTSTVSTRYRRKRRDKALDCLEGRRPSPPFAATENFMSLSDDEEDDEQVQHHSGAVPIMDQDLDTLLSDDQLIRLIARLEDGDLRTAPSPPSTPHSRESSSHSSKPRHKSALGLKSFMDFHNEDDTSGWSWRGVVEVAS</sequence>
<feature type="region of interest" description="Disordered" evidence="1">
    <location>
        <begin position="95"/>
        <end position="144"/>
    </location>
</feature>